<feature type="region of interest" description="Disordered" evidence="1">
    <location>
        <begin position="134"/>
        <end position="154"/>
    </location>
</feature>
<sequence length="306" mass="32474">MGCKKNKRAAKKAARTASSRVEHFADKAQKSAEEGLAKFNDTVVPAVSEGAKDVRKKTSELVDQYLPQVQEAAKDQGEKIAQFADSLSPRAEKLRHDLQDDYLPRARRTAGATNTVVASAVTAAVDAARKELDKGQGEIKKAYAQPTPKQRKGRAGKVLLVLALTAAGAAAGYVVWKRTRPVEDPWAPPADFARAHYPASAATDTDSTEVSDTVGGAEAGDVAQSLQGGKNAPKTSKTEDRTSDTEPHDVKFDSASGKDASAGTHRGDDLPEQGRVIDPAIDPEDNPADPNRAAEEGKRGTHRGDS</sequence>
<feature type="compositionally biased region" description="Basic residues" evidence="1">
    <location>
        <begin position="1"/>
        <end position="14"/>
    </location>
</feature>
<feature type="region of interest" description="Disordered" evidence="1">
    <location>
        <begin position="1"/>
        <end position="32"/>
    </location>
</feature>
<gene>
    <name evidence="3" type="ORF">BRM3_03710</name>
</gene>
<feature type="compositionally biased region" description="Basic and acidic residues" evidence="1">
    <location>
        <begin position="236"/>
        <end position="252"/>
    </location>
</feature>
<evidence type="ECO:0000313" key="3">
    <source>
        <dbReference type="EMBL" id="UYG17548.1"/>
    </source>
</evidence>
<feature type="transmembrane region" description="Helical" evidence="2">
    <location>
        <begin position="158"/>
        <end position="176"/>
    </location>
</feature>
<protein>
    <recommendedName>
        <fullName evidence="5">Transcriptional regulator</fullName>
    </recommendedName>
</protein>
<dbReference type="RefSeq" id="WP_263594757.1">
    <property type="nucleotide sequence ID" value="NZ_CP107020.1"/>
</dbReference>
<keyword evidence="2" id="KW-1133">Transmembrane helix</keyword>
<organism evidence="3 4">
    <name type="scientific">Brachybacterium huguangmaarense</name>
    <dbReference type="NCBI Taxonomy" id="1652028"/>
    <lineage>
        <taxon>Bacteria</taxon>
        <taxon>Bacillati</taxon>
        <taxon>Actinomycetota</taxon>
        <taxon>Actinomycetes</taxon>
        <taxon>Micrococcales</taxon>
        <taxon>Dermabacteraceae</taxon>
        <taxon>Brachybacterium</taxon>
    </lineage>
</organism>
<evidence type="ECO:0000256" key="2">
    <source>
        <dbReference type="SAM" id="Phobius"/>
    </source>
</evidence>
<accession>A0ABY6G4H1</accession>
<feature type="compositionally biased region" description="Basic and acidic residues" evidence="1">
    <location>
        <begin position="20"/>
        <end position="32"/>
    </location>
</feature>
<keyword evidence="4" id="KW-1185">Reference proteome</keyword>
<reference evidence="3" key="1">
    <citation type="submission" date="2022-10" db="EMBL/GenBank/DDBJ databases">
        <title>Whole-Genome Sequencing of Brachybacterium huguangmaarense BRM-3, Isolated from Betula schmidtii.</title>
        <authorList>
            <person name="Haam D."/>
        </authorList>
    </citation>
    <scope>NUCLEOTIDE SEQUENCE</scope>
    <source>
        <strain evidence="3">BRM-3</strain>
    </source>
</reference>
<feature type="compositionally biased region" description="Low complexity" evidence="1">
    <location>
        <begin position="199"/>
        <end position="214"/>
    </location>
</feature>
<dbReference type="SUPFAM" id="SSF58113">
    <property type="entry name" value="Apolipoprotein A-I"/>
    <property type="match status" value="1"/>
</dbReference>
<keyword evidence="2" id="KW-0812">Transmembrane</keyword>
<keyword evidence="2" id="KW-0472">Membrane</keyword>
<feature type="region of interest" description="Disordered" evidence="1">
    <location>
        <begin position="197"/>
        <end position="306"/>
    </location>
</feature>
<evidence type="ECO:0008006" key="5">
    <source>
        <dbReference type="Google" id="ProtNLM"/>
    </source>
</evidence>
<evidence type="ECO:0000256" key="1">
    <source>
        <dbReference type="SAM" id="MobiDB-lite"/>
    </source>
</evidence>
<feature type="compositionally biased region" description="Basic and acidic residues" evidence="1">
    <location>
        <begin position="292"/>
        <end position="306"/>
    </location>
</feature>
<evidence type="ECO:0000313" key="4">
    <source>
        <dbReference type="Proteomes" id="UP001164305"/>
    </source>
</evidence>
<dbReference type="EMBL" id="CP107020">
    <property type="protein sequence ID" value="UYG17548.1"/>
    <property type="molecule type" value="Genomic_DNA"/>
</dbReference>
<proteinExistence type="predicted"/>
<name>A0ABY6G4H1_9MICO</name>
<dbReference type="Proteomes" id="UP001164305">
    <property type="component" value="Chromosome"/>
</dbReference>